<organism evidence="2">
    <name type="scientific">Drosophila sechellia</name>
    <name type="common">Fruit fly</name>
    <dbReference type="NCBI Taxonomy" id="7238"/>
    <lineage>
        <taxon>Eukaryota</taxon>
        <taxon>Metazoa</taxon>
        <taxon>Ecdysozoa</taxon>
        <taxon>Arthropoda</taxon>
        <taxon>Hexapoda</taxon>
        <taxon>Insecta</taxon>
        <taxon>Pterygota</taxon>
        <taxon>Neoptera</taxon>
        <taxon>Endopterygota</taxon>
        <taxon>Diptera</taxon>
        <taxon>Brachycera</taxon>
        <taxon>Muscomorpha</taxon>
        <taxon>Ephydroidea</taxon>
        <taxon>Drosophilidae</taxon>
        <taxon>Drosophila</taxon>
        <taxon>Sophophora</taxon>
    </lineage>
</organism>
<dbReference type="HOGENOM" id="CLU_1295595_0_0_1"/>
<dbReference type="EMBL" id="CH480815">
    <property type="protein sequence ID" value="EDW41754.1"/>
    <property type="molecule type" value="Genomic_DNA"/>
</dbReference>
<evidence type="ECO:0000313" key="1">
    <source>
        <dbReference type="EMBL" id="EDW41754.1"/>
    </source>
</evidence>
<keyword evidence="2" id="KW-1185">Reference proteome</keyword>
<protein>
    <submittedName>
        <fullName evidence="1">GM24404</fullName>
    </submittedName>
</protein>
<dbReference type="OMA" id="KLMCQLR"/>
<accession>B4HJM7</accession>
<dbReference type="AlphaFoldDB" id="B4HJM7"/>
<name>B4HJM7_DROSE</name>
<gene>
    <name evidence="1" type="primary">Dsec\GM24404</name>
    <name evidence="1" type="ORF">Dsec_GM24404</name>
</gene>
<dbReference type="Proteomes" id="UP000001292">
    <property type="component" value="Unassembled WGS sequence"/>
</dbReference>
<reference evidence="1 2" key="1">
    <citation type="journal article" date="2007" name="Nature">
        <title>Evolution of genes and genomes on the Drosophila phylogeny.</title>
        <authorList>
            <consortium name="Drosophila 12 Genomes Consortium"/>
            <person name="Clark A.G."/>
            <person name="Eisen M.B."/>
            <person name="Smith D.R."/>
            <person name="Bergman C.M."/>
            <person name="Oliver B."/>
            <person name="Markow T.A."/>
            <person name="Kaufman T.C."/>
            <person name="Kellis M."/>
            <person name="Gelbart W."/>
            <person name="Iyer V.N."/>
            <person name="Pollard D.A."/>
            <person name="Sackton T.B."/>
            <person name="Larracuente A.M."/>
            <person name="Singh N.D."/>
            <person name="Abad J.P."/>
            <person name="Abt D.N."/>
            <person name="Adryan B."/>
            <person name="Aguade M."/>
            <person name="Akashi H."/>
            <person name="Anderson W.W."/>
            <person name="Aquadro C.F."/>
            <person name="Ardell D.H."/>
            <person name="Arguello R."/>
            <person name="Artieri C.G."/>
            <person name="Barbash D.A."/>
            <person name="Barker D."/>
            <person name="Barsanti P."/>
            <person name="Batterham P."/>
            <person name="Batzoglou S."/>
            <person name="Begun D."/>
            <person name="Bhutkar A."/>
            <person name="Blanco E."/>
            <person name="Bosak S.A."/>
            <person name="Bradley R.K."/>
            <person name="Brand A.D."/>
            <person name="Brent M.R."/>
            <person name="Brooks A.N."/>
            <person name="Brown R.H."/>
            <person name="Butlin R.K."/>
            <person name="Caggese C."/>
            <person name="Calvi B.R."/>
            <person name="Bernardo de Carvalho A."/>
            <person name="Caspi A."/>
            <person name="Castrezana S."/>
            <person name="Celniker S.E."/>
            <person name="Chang J.L."/>
            <person name="Chapple C."/>
            <person name="Chatterji S."/>
            <person name="Chinwalla A."/>
            <person name="Civetta A."/>
            <person name="Clifton S.W."/>
            <person name="Comeron J.M."/>
            <person name="Costello J.C."/>
            <person name="Coyne J.A."/>
            <person name="Daub J."/>
            <person name="David R.G."/>
            <person name="Delcher A.L."/>
            <person name="Delehaunty K."/>
            <person name="Do C.B."/>
            <person name="Ebling H."/>
            <person name="Edwards K."/>
            <person name="Eickbush T."/>
            <person name="Evans J.D."/>
            <person name="Filipski A."/>
            <person name="Findeiss S."/>
            <person name="Freyhult E."/>
            <person name="Fulton L."/>
            <person name="Fulton R."/>
            <person name="Garcia A.C."/>
            <person name="Gardiner A."/>
            <person name="Garfield D.A."/>
            <person name="Garvin B.E."/>
            <person name="Gibson G."/>
            <person name="Gilbert D."/>
            <person name="Gnerre S."/>
            <person name="Godfrey J."/>
            <person name="Good R."/>
            <person name="Gotea V."/>
            <person name="Gravely B."/>
            <person name="Greenberg A.J."/>
            <person name="Griffiths-Jones S."/>
            <person name="Gross S."/>
            <person name="Guigo R."/>
            <person name="Gustafson E.A."/>
            <person name="Haerty W."/>
            <person name="Hahn M.W."/>
            <person name="Halligan D.L."/>
            <person name="Halpern A.L."/>
            <person name="Halter G.M."/>
            <person name="Han M.V."/>
            <person name="Heger A."/>
            <person name="Hillier L."/>
            <person name="Hinrichs A.S."/>
            <person name="Holmes I."/>
            <person name="Hoskins R.A."/>
            <person name="Hubisz M.J."/>
            <person name="Hultmark D."/>
            <person name="Huntley M.A."/>
            <person name="Jaffe D.B."/>
            <person name="Jagadeeshan S."/>
            <person name="Jeck W.R."/>
            <person name="Johnson J."/>
            <person name="Jones C.D."/>
            <person name="Jordan W.C."/>
            <person name="Karpen G.H."/>
            <person name="Kataoka E."/>
            <person name="Keightley P.D."/>
            <person name="Kheradpour P."/>
            <person name="Kirkness E.F."/>
            <person name="Koerich L.B."/>
            <person name="Kristiansen K."/>
            <person name="Kudrna D."/>
            <person name="Kulathinal R.J."/>
            <person name="Kumar S."/>
            <person name="Kwok R."/>
            <person name="Lander E."/>
            <person name="Langley C.H."/>
            <person name="Lapoint R."/>
            <person name="Lazzaro B.P."/>
            <person name="Lee S.J."/>
            <person name="Levesque L."/>
            <person name="Li R."/>
            <person name="Lin C.F."/>
            <person name="Lin M.F."/>
            <person name="Lindblad-Toh K."/>
            <person name="Llopart A."/>
            <person name="Long M."/>
            <person name="Low L."/>
            <person name="Lozovsky E."/>
            <person name="Lu J."/>
            <person name="Luo M."/>
            <person name="Machado C.A."/>
            <person name="Makalowski W."/>
            <person name="Marzo M."/>
            <person name="Matsuda M."/>
            <person name="Matzkin L."/>
            <person name="McAllister B."/>
            <person name="McBride C.S."/>
            <person name="McKernan B."/>
            <person name="McKernan K."/>
            <person name="Mendez-Lago M."/>
            <person name="Minx P."/>
            <person name="Mollenhauer M.U."/>
            <person name="Montooth K."/>
            <person name="Mount S.M."/>
            <person name="Mu X."/>
            <person name="Myers E."/>
            <person name="Negre B."/>
            <person name="Newfeld S."/>
            <person name="Nielsen R."/>
            <person name="Noor M.A."/>
            <person name="O'Grady P."/>
            <person name="Pachter L."/>
            <person name="Papaceit M."/>
            <person name="Parisi M.J."/>
            <person name="Parisi M."/>
            <person name="Parts L."/>
            <person name="Pedersen J.S."/>
            <person name="Pesole G."/>
            <person name="Phillippy A.M."/>
            <person name="Ponting C.P."/>
            <person name="Pop M."/>
            <person name="Porcelli D."/>
            <person name="Powell J.R."/>
            <person name="Prohaska S."/>
            <person name="Pruitt K."/>
            <person name="Puig M."/>
            <person name="Quesneville H."/>
            <person name="Ram K.R."/>
            <person name="Rand D."/>
            <person name="Rasmussen M.D."/>
            <person name="Reed L.K."/>
            <person name="Reenan R."/>
            <person name="Reily A."/>
            <person name="Remington K.A."/>
            <person name="Rieger T.T."/>
            <person name="Ritchie M.G."/>
            <person name="Robin C."/>
            <person name="Rogers Y.H."/>
            <person name="Rohde C."/>
            <person name="Rozas J."/>
            <person name="Rubenfield M.J."/>
            <person name="Ruiz A."/>
            <person name="Russo S."/>
            <person name="Salzberg S.L."/>
            <person name="Sanchez-Gracia A."/>
            <person name="Saranga D.J."/>
            <person name="Sato H."/>
            <person name="Schaeffer S.W."/>
            <person name="Schatz M.C."/>
            <person name="Schlenke T."/>
            <person name="Schwartz R."/>
            <person name="Segarra C."/>
            <person name="Singh R.S."/>
            <person name="Sirot L."/>
            <person name="Sirota M."/>
            <person name="Sisneros N.B."/>
            <person name="Smith C.D."/>
            <person name="Smith T.F."/>
            <person name="Spieth J."/>
            <person name="Stage D.E."/>
            <person name="Stark A."/>
            <person name="Stephan W."/>
            <person name="Strausberg R.L."/>
            <person name="Strempel S."/>
            <person name="Sturgill D."/>
            <person name="Sutton G."/>
            <person name="Sutton G.G."/>
            <person name="Tao W."/>
            <person name="Teichmann S."/>
            <person name="Tobari Y.N."/>
            <person name="Tomimura Y."/>
            <person name="Tsolas J.M."/>
            <person name="Valente V.L."/>
            <person name="Venter E."/>
            <person name="Venter J.C."/>
            <person name="Vicario S."/>
            <person name="Vieira F.G."/>
            <person name="Vilella A.J."/>
            <person name="Villasante A."/>
            <person name="Walenz B."/>
            <person name="Wang J."/>
            <person name="Wasserman M."/>
            <person name="Watts T."/>
            <person name="Wilson D."/>
            <person name="Wilson R.K."/>
            <person name="Wing R.A."/>
            <person name="Wolfner M.F."/>
            <person name="Wong A."/>
            <person name="Wong G.K."/>
            <person name="Wu C.I."/>
            <person name="Wu G."/>
            <person name="Yamamoto D."/>
            <person name="Yang H.P."/>
            <person name="Yang S.P."/>
            <person name="Yorke J.A."/>
            <person name="Yoshida K."/>
            <person name="Zdobnov E."/>
            <person name="Zhang P."/>
            <person name="Zhang Y."/>
            <person name="Zimin A.V."/>
            <person name="Baldwin J."/>
            <person name="Abdouelleil A."/>
            <person name="Abdulkadir J."/>
            <person name="Abebe A."/>
            <person name="Abera B."/>
            <person name="Abreu J."/>
            <person name="Acer S.C."/>
            <person name="Aftuck L."/>
            <person name="Alexander A."/>
            <person name="An P."/>
            <person name="Anderson E."/>
            <person name="Anderson S."/>
            <person name="Arachi H."/>
            <person name="Azer M."/>
            <person name="Bachantsang P."/>
            <person name="Barry A."/>
            <person name="Bayul T."/>
            <person name="Berlin A."/>
            <person name="Bessette D."/>
            <person name="Bloom T."/>
            <person name="Blye J."/>
            <person name="Boguslavskiy L."/>
            <person name="Bonnet C."/>
            <person name="Boukhgalter B."/>
            <person name="Bourzgui I."/>
            <person name="Brown A."/>
            <person name="Cahill P."/>
            <person name="Channer S."/>
            <person name="Cheshatsang Y."/>
            <person name="Chuda L."/>
            <person name="Citroen M."/>
            <person name="Collymore A."/>
            <person name="Cooke P."/>
            <person name="Costello M."/>
            <person name="D'Aco K."/>
            <person name="Daza R."/>
            <person name="De Haan G."/>
            <person name="DeGray S."/>
            <person name="DeMaso C."/>
            <person name="Dhargay N."/>
            <person name="Dooley K."/>
            <person name="Dooley E."/>
            <person name="Doricent M."/>
            <person name="Dorje P."/>
            <person name="Dorjee K."/>
            <person name="Dupes A."/>
            <person name="Elong R."/>
            <person name="Falk J."/>
            <person name="Farina A."/>
            <person name="Faro S."/>
            <person name="Ferguson D."/>
            <person name="Fisher S."/>
            <person name="Foley C.D."/>
            <person name="Franke A."/>
            <person name="Friedrich D."/>
            <person name="Gadbois L."/>
            <person name="Gearin G."/>
            <person name="Gearin C.R."/>
            <person name="Giannoukos G."/>
            <person name="Goode T."/>
            <person name="Graham J."/>
            <person name="Grandbois E."/>
            <person name="Grewal S."/>
            <person name="Gyaltsen K."/>
            <person name="Hafez N."/>
            <person name="Hagos B."/>
            <person name="Hall J."/>
            <person name="Henson C."/>
            <person name="Hollinger A."/>
            <person name="Honan T."/>
            <person name="Huard M.D."/>
            <person name="Hughes L."/>
            <person name="Hurhula B."/>
            <person name="Husby M.E."/>
            <person name="Kamat A."/>
            <person name="Kanga B."/>
            <person name="Kashin S."/>
            <person name="Khazanovich D."/>
            <person name="Kisner P."/>
            <person name="Lance K."/>
            <person name="Lara M."/>
            <person name="Lee W."/>
            <person name="Lennon N."/>
            <person name="Letendre F."/>
            <person name="LeVine R."/>
            <person name="Lipovsky A."/>
            <person name="Liu X."/>
            <person name="Liu J."/>
            <person name="Liu S."/>
            <person name="Lokyitsang T."/>
            <person name="Lokyitsang Y."/>
            <person name="Lubonja R."/>
            <person name="Lui A."/>
            <person name="MacDonald P."/>
            <person name="Magnisalis V."/>
            <person name="Maru K."/>
            <person name="Matthews C."/>
            <person name="McCusker W."/>
            <person name="McDonough S."/>
            <person name="Mehta T."/>
            <person name="Meldrim J."/>
            <person name="Meneus L."/>
            <person name="Mihai O."/>
            <person name="Mihalev A."/>
            <person name="Mihova T."/>
            <person name="Mittelman R."/>
            <person name="Mlenga V."/>
            <person name="Montmayeur A."/>
            <person name="Mulrain L."/>
            <person name="Navidi A."/>
            <person name="Naylor J."/>
            <person name="Negash T."/>
            <person name="Nguyen T."/>
            <person name="Nguyen N."/>
            <person name="Nicol R."/>
            <person name="Norbu C."/>
            <person name="Norbu N."/>
            <person name="Novod N."/>
            <person name="O'Neill B."/>
            <person name="Osman S."/>
            <person name="Markiewicz E."/>
            <person name="Oyono O.L."/>
            <person name="Patti C."/>
            <person name="Phunkhang P."/>
            <person name="Pierre F."/>
            <person name="Priest M."/>
            <person name="Raghuraman S."/>
            <person name="Rege F."/>
            <person name="Reyes R."/>
            <person name="Rise C."/>
            <person name="Rogov P."/>
            <person name="Ross K."/>
            <person name="Ryan E."/>
            <person name="Settipalli S."/>
            <person name="Shea T."/>
            <person name="Sherpa N."/>
            <person name="Shi L."/>
            <person name="Shih D."/>
            <person name="Sparrow T."/>
            <person name="Spaulding J."/>
            <person name="Stalker J."/>
            <person name="Stange-Thomann N."/>
            <person name="Stavropoulos S."/>
            <person name="Stone C."/>
            <person name="Strader C."/>
            <person name="Tesfaye S."/>
            <person name="Thomson T."/>
            <person name="Thoulutsang Y."/>
            <person name="Thoulutsang D."/>
            <person name="Topham K."/>
            <person name="Topping I."/>
            <person name="Tsamla T."/>
            <person name="Vassiliev H."/>
            <person name="Vo A."/>
            <person name="Wangchuk T."/>
            <person name="Wangdi T."/>
            <person name="Weiand M."/>
            <person name="Wilkinson J."/>
            <person name="Wilson A."/>
            <person name="Yadav S."/>
            <person name="Young G."/>
            <person name="Yu Q."/>
            <person name="Zembek L."/>
            <person name="Zhong D."/>
            <person name="Zimmer A."/>
            <person name="Zwirko Z."/>
            <person name="Jaffe D.B."/>
            <person name="Alvarez P."/>
            <person name="Brockman W."/>
            <person name="Butler J."/>
            <person name="Chin C."/>
            <person name="Gnerre S."/>
            <person name="Grabherr M."/>
            <person name="Kleber M."/>
            <person name="Mauceli E."/>
            <person name="MacCallum I."/>
        </authorList>
    </citation>
    <scope>NUCLEOTIDE SEQUENCE [LARGE SCALE GENOMIC DNA]</scope>
    <source>
        <strain evidence="2">Rob3c / Tucson 14021-0248.25</strain>
    </source>
</reference>
<dbReference type="PhylomeDB" id="B4HJM7"/>
<evidence type="ECO:0000313" key="2">
    <source>
        <dbReference type="Proteomes" id="UP000001292"/>
    </source>
</evidence>
<sequence>MNFTCKTLSAIQTDNGNGTRWPADSQSTRTVVAPTELSTTELNERIRTRTEINWQNKTERNTAPAIHCGGSCGTRCVRSATGVPDHPGGMLQRLQRSTSASAIRSHLTKVSSTYRRPIAFNFVRRECKRFYVLPVYMHSTKQSIRLWWQYAYKCVTPSASAGAVWNPNLKFRLYCSRQLRIRKLRRGPWSRRQPLRLHINDIKLMCQLRGRSK</sequence>
<proteinExistence type="predicted"/>